<evidence type="ECO:0000313" key="2">
    <source>
        <dbReference type="EnsemblMetazoa" id="XP_008181211.1"/>
    </source>
</evidence>
<proteinExistence type="predicted"/>
<keyword evidence="3" id="KW-1185">Reference proteome</keyword>
<reference evidence="3" key="1">
    <citation type="submission" date="2010-06" db="EMBL/GenBank/DDBJ databases">
        <authorList>
            <person name="Jiang H."/>
            <person name="Abraham K."/>
            <person name="Ali S."/>
            <person name="Alsbrooks S.L."/>
            <person name="Anim B.N."/>
            <person name="Anosike U.S."/>
            <person name="Attaway T."/>
            <person name="Bandaranaike D.P."/>
            <person name="Battles P.K."/>
            <person name="Bell S.N."/>
            <person name="Bell A.V."/>
            <person name="Beltran B."/>
            <person name="Bickham C."/>
            <person name="Bustamante Y."/>
            <person name="Caleb T."/>
            <person name="Canada A."/>
            <person name="Cardenas V."/>
            <person name="Carter K."/>
            <person name="Chacko J."/>
            <person name="Chandrabose M.N."/>
            <person name="Chavez D."/>
            <person name="Chavez A."/>
            <person name="Chen L."/>
            <person name="Chu H.-S."/>
            <person name="Claassen K.J."/>
            <person name="Cockrell R."/>
            <person name="Collins M."/>
            <person name="Cooper J.A."/>
            <person name="Cree A."/>
            <person name="Curry S.M."/>
            <person name="Da Y."/>
            <person name="Dao M.D."/>
            <person name="Das B."/>
            <person name="Davila M.-L."/>
            <person name="Davy-Carroll L."/>
            <person name="Denson S."/>
            <person name="Dinh H."/>
            <person name="Ebong V.E."/>
            <person name="Edwards J.R."/>
            <person name="Egan A."/>
            <person name="El-Daye J."/>
            <person name="Escobedo L."/>
            <person name="Fernandez S."/>
            <person name="Fernando P.R."/>
            <person name="Flagg N."/>
            <person name="Forbes L.D."/>
            <person name="Fowler R.G."/>
            <person name="Fu Q."/>
            <person name="Gabisi R.A."/>
            <person name="Ganer J."/>
            <person name="Garbino Pronczuk A."/>
            <person name="Garcia R.M."/>
            <person name="Garner T."/>
            <person name="Garrett T.E."/>
            <person name="Gonzalez D.A."/>
            <person name="Hamid H."/>
            <person name="Hawkins E.S."/>
            <person name="Hirani K."/>
            <person name="Hogues M.E."/>
            <person name="Hollins B."/>
            <person name="Hsiao C.-H."/>
            <person name="Jabil R."/>
            <person name="James M.L."/>
            <person name="Jhangiani S.N."/>
            <person name="Johnson B."/>
            <person name="Johnson Q."/>
            <person name="Joshi V."/>
            <person name="Kalu J.B."/>
            <person name="Kam C."/>
            <person name="Kashfia A."/>
            <person name="Keebler J."/>
            <person name="Kisamo H."/>
            <person name="Kovar C.L."/>
            <person name="Lago L.A."/>
            <person name="Lai C.-Y."/>
            <person name="Laidlaw J."/>
            <person name="Lara F."/>
            <person name="Le T.-K."/>
            <person name="Lee S.L."/>
            <person name="Legall F.H."/>
            <person name="Lemon S.J."/>
            <person name="Lewis L.R."/>
            <person name="Li B."/>
            <person name="Liu Y."/>
            <person name="Liu Y.-S."/>
            <person name="Lopez J."/>
            <person name="Lozado R.J."/>
            <person name="Lu J."/>
            <person name="Madu R.C."/>
            <person name="Maheshwari M."/>
            <person name="Maheshwari R."/>
            <person name="Malloy K."/>
            <person name="Martinez E."/>
            <person name="Mathew T."/>
            <person name="Mercado I.C."/>
            <person name="Mercado C."/>
            <person name="Meyer B."/>
            <person name="Montgomery K."/>
            <person name="Morgan M.B."/>
            <person name="Munidasa M."/>
            <person name="Nazareth L.V."/>
            <person name="Nelson J."/>
            <person name="Ng B.M."/>
            <person name="Nguyen N.B."/>
            <person name="Nguyen P.Q."/>
            <person name="Nguyen T."/>
            <person name="Obregon M."/>
            <person name="Okwuonu G.O."/>
            <person name="Onwere C.G."/>
            <person name="Orozco G."/>
            <person name="Parra A."/>
            <person name="Patel S."/>
            <person name="Patil S."/>
            <person name="Perez A."/>
            <person name="Perez Y."/>
            <person name="Pham C."/>
            <person name="Primus E.L."/>
            <person name="Pu L.-L."/>
            <person name="Puazo M."/>
            <person name="Qin X."/>
            <person name="Quiroz J.B."/>
            <person name="Reese J."/>
            <person name="Richards S."/>
            <person name="Rives C.M."/>
            <person name="Robberts R."/>
            <person name="Ruiz S.J."/>
            <person name="Ruiz M.J."/>
            <person name="Santibanez J."/>
            <person name="Schneider B.W."/>
            <person name="Sisson I."/>
            <person name="Smith M."/>
            <person name="Sodergren E."/>
            <person name="Song X.-Z."/>
            <person name="Song B.B."/>
            <person name="Summersgill H."/>
            <person name="Thelus R."/>
            <person name="Thornton R.D."/>
            <person name="Trejos Z.Y."/>
            <person name="Usmani K."/>
            <person name="Vattathil S."/>
            <person name="Villasana D."/>
            <person name="Walker D.L."/>
            <person name="Wang S."/>
            <person name="Wang K."/>
            <person name="White C.S."/>
            <person name="Williams A.C."/>
            <person name="Williamson J."/>
            <person name="Wilson K."/>
            <person name="Woghiren I.O."/>
            <person name="Woodworth J.R."/>
            <person name="Worley K.C."/>
            <person name="Wright R.A."/>
            <person name="Wu W."/>
            <person name="Young L."/>
            <person name="Zhang L."/>
            <person name="Zhang J."/>
            <person name="Zhu Y."/>
            <person name="Muzny D.M."/>
            <person name="Weinstock G."/>
            <person name="Gibbs R.A."/>
        </authorList>
    </citation>
    <scope>NUCLEOTIDE SEQUENCE [LARGE SCALE GENOMIC DNA]</scope>
    <source>
        <strain evidence="3">LSR1</strain>
    </source>
</reference>
<organism evidence="2 3">
    <name type="scientific">Acyrthosiphon pisum</name>
    <name type="common">Pea aphid</name>
    <dbReference type="NCBI Taxonomy" id="7029"/>
    <lineage>
        <taxon>Eukaryota</taxon>
        <taxon>Metazoa</taxon>
        <taxon>Ecdysozoa</taxon>
        <taxon>Arthropoda</taxon>
        <taxon>Hexapoda</taxon>
        <taxon>Insecta</taxon>
        <taxon>Pterygota</taxon>
        <taxon>Neoptera</taxon>
        <taxon>Paraneoptera</taxon>
        <taxon>Hemiptera</taxon>
        <taxon>Sternorrhyncha</taxon>
        <taxon>Aphidomorpha</taxon>
        <taxon>Aphidoidea</taxon>
        <taxon>Aphididae</taxon>
        <taxon>Macrosiphini</taxon>
        <taxon>Acyrthosiphon</taxon>
    </lineage>
</organism>
<dbReference type="OrthoDB" id="6624020at2759"/>
<accession>A0A8R2B4E6</accession>
<evidence type="ECO:0000313" key="3">
    <source>
        <dbReference type="Proteomes" id="UP000007819"/>
    </source>
</evidence>
<evidence type="ECO:0000256" key="1">
    <source>
        <dbReference type="SAM" id="MobiDB-lite"/>
    </source>
</evidence>
<dbReference type="KEGG" id="api:103308853"/>
<name>A0A8R2B4E6_ACYPI</name>
<dbReference type="RefSeq" id="XP_008181211.1">
    <property type="nucleotide sequence ID" value="XM_008182989.1"/>
</dbReference>
<protein>
    <recommendedName>
        <fullName evidence="4">Reverse transcriptase</fullName>
    </recommendedName>
</protein>
<dbReference type="Proteomes" id="UP000007819">
    <property type="component" value="Chromosome X"/>
</dbReference>
<sequence length="190" mass="21732">MAANILAAVPPADILARERSMRFQERRSGDTADVPPRTRTFAAWWARIDEASTDESSTGRWTRRLVRDVEAWCSRKHGELYFHLTQLLSGHGCFGVYLRKIGKEETDVCHHCHLVADSAEHTLMKCVAWDEDRRQLQRVIGNTVTVENMVPALLHSSESWQAVKEFTRSVMSTKEEAERSRERAGRPLGR</sequence>
<reference evidence="2" key="2">
    <citation type="submission" date="2022-06" db="UniProtKB">
        <authorList>
            <consortium name="EnsemblMetazoa"/>
        </authorList>
    </citation>
    <scope>IDENTIFICATION</scope>
</reference>
<feature type="region of interest" description="Disordered" evidence="1">
    <location>
        <begin position="171"/>
        <end position="190"/>
    </location>
</feature>
<dbReference type="EnsemblMetazoa" id="XM_008182989.1">
    <property type="protein sequence ID" value="XP_008181211.1"/>
    <property type="gene ID" value="LOC103308853"/>
</dbReference>
<dbReference type="GeneID" id="103308853"/>
<evidence type="ECO:0008006" key="4">
    <source>
        <dbReference type="Google" id="ProtNLM"/>
    </source>
</evidence>
<feature type="compositionally biased region" description="Basic and acidic residues" evidence="1">
    <location>
        <begin position="173"/>
        <end position="190"/>
    </location>
</feature>
<dbReference type="AlphaFoldDB" id="A0A8R2B4E6"/>